<dbReference type="Proteomes" id="UP000014760">
    <property type="component" value="Unassembled WGS sequence"/>
</dbReference>
<gene>
    <name evidence="2" type="ORF">CAPTEDRAFT_198656</name>
</gene>
<dbReference type="AlphaFoldDB" id="R7VAX5"/>
<reference evidence="3" key="3">
    <citation type="submission" date="2015-06" db="UniProtKB">
        <authorList>
            <consortium name="EnsemblMetazoa"/>
        </authorList>
    </citation>
    <scope>IDENTIFICATION</scope>
</reference>
<evidence type="ECO:0000256" key="1">
    <source>
        <dbReference type="SAM" id="MobiDB-lite"/>
    </source>
</evidence>
<reference evidence="4" key="1">
    <citation type="submission" date="2012-12" db="EMBL/GenBank/DDBJ databases">
        <authorList>
            <person name="Hellsten U."/>
            <person name="Grimwood J."/>
            <person name="Chapman J.A."/>
            <person name="Shapiro H."/>
            <person name="Aerts A."/>
            <person name="Otillar R.P."/>
            <person name="Terry A.Y."/>
            <person name="Boore J.L."/>
            <person name="Simakov O."/>
            <person name="Marletaz F."/>
            <person name="Cho S.-J."/>
            <person name="Edsinger-Gonzales E."/>
            <person name="Havlak P."/>
            <person name="Kuo D.-H."/>
            <person name="Larsson T."/>
            <person name="Lv J."/>
            <person name="Arendt D."/>
            <person name="Savage R."/>
            <person name="Osoegawa K."/>
            <person name="de Jong P."/>
            <person name="Lindberg D.R."/>
            <person name="Seaver E.C."/>
            <person name="Weisblat D.A."/>
            <person name="Putnam N.H."/>
            <person name="Grigoriev I.V."/>
            <person name="Rokhsar D.S."/>
        </authorList>
    </citation>
    <scope>NUCLEOTIDE SEQUENCE</scope>
    <source>
        <strain evidence="4">I ESC-2004</strain>
    </source>
</reference>
<dbReference type="EMBL" id="KB295623">
    <property type="protein sequence ID" value="ELU12860.1"/>
    <property type="molecule type" value="Genomic_DNA"/>
</dbReference>
<evidence type="ECO:0000313" key="4">
    <source>
        <dbReference type="Proteomes" id="UP000014760"/>
    </source>
</evidence>
<keyword evidence="4" id="KW-1185">Reference proteome</keyword>
<feature type="region of interest" description="Disordered" evidence="1">
    <location>
        <begin position="57"/>
        <end position="130"/>
    </location>
</feature>
<protein>
    <submittedName>
        <fullName evidence="2 3">Uncharacterized protein</fullName>
    </submittedName>
</protein>
<dbReference type="EMBL" id="AMQN01000762">
    <property type="status" value="NOT_ANNOTATED_CDS"/>
    <property type="molecule type" value="Genomic_DNA"/>
</dbReference>
<name>R7VAX5_CAPTE</name>
<accession>R7VAX5</accession>
<dbReference type="EnsemblMetazoa" id="CapteT198656">
    <property type="protein sequence ID" value="CapteP198656"/>
    <property type="gene ID" value="CapteG198656"/>
</dbReference>
<evidence type="ECO:0000313" key="2">
    <source>
        <dbReference type="EMBL" id="ELU12860.1"/>
    </source>
</evidence>
<feature type="compositionally biased region" description="Basic and acidic residues" evidence="1">
    <location>
        <begin position="62"/>
        <end position="73"/>
    </location>
</feature>
<dbReference type="HOGENOM" id="CLU_1497635_0_0_1"/>
<reference evidence="2 4" key="2">
    <citation type="journal article" date="2013" name="Nature">
        <title>Insights into bilaterian evolution from three spiralian genomes.</title>
        <authorList>
            <person name="Simakov O."/>
            <person name="Marletaz F."/>
            <person name="Cho S.J."/>
            <person name="Edsinger-Gonzales E."/>
            <person name="Havlak P."/>
            <person name="Hellsten U."/>
            <person name="Kuo D.H."/>
            <person name="Larsson T."/>
            <person name="Lv J."/>
            <person name="Arendt D."/>
            <person name="Savage R."/>
            <person name="Osoegawa K."/>
            <person name="de Jong P."/>
            <person name="Grimwood J."/>
            <person name="Chapman J.A."/>
            <person name="Shapiro H."/>
            <person name="Aerts A."/>
            <person name="Otillar R.P."/>
            <person name="Terry A.Y."/>
            <person name="Boore J.L."/>
            <person name="Grigoriev I.V."/>
            <person name="Lindberg D.R."/>
            <person name="Seaver E.C."/>
            <person name="Weisblat D.A."/>
            <person name="Putnam N.H."/>
            <person name="Rokhsar D.S."/>
        </authorList>
    </citation>
    <scope>NUCLEOTIDE SEQUENCE</scope>
    <source>
        <strain evidence="2 4">I ESC-2004</strain>
    </source>
</reference>
<sequence>MDPRNFTLSDILLNADGRLKQRLYGDYICTWEWTTLNVCFQMTDKPTMRCGDIELTEEEEENKTNECAHDSRGEGTSSGPSYLPPPPPYSPMAEEFPHSPPYPAAELGALTPRLPTPKKLPPNADDDVPILDLTEEDREEAQEIRRRRQIKRMSRNSRYGYVENLAQVLEANLKMVRIERGPVKC</sequence>
<proteinExistence type="predicted"/>
<organism evidence="2">
    <name type="scientific">Capitella teleta</name>
    <name type="common">Polychaete worm</name>
    <dbReference type="NCBI Taxonomy" id="283909"/>
    <lineage>
        <taxon>Eukaryota</taxon>
        <taxon>Metazoa</taxon>
        <taxon>Spiralia</taxon>
        <taxon>Lophotrochozoa</taxon>
        <taxon>Annelida</taxon>
        <taxon>Polychaeta</taxon>
        <taxon>Sedentaria</taxon>
        <taxon>Scolecida</taxon>
        <taxon>Capitellidae</taxon>
        <taxon>Capitella</taxon>
    </lineage>
</organism>
<evidence type="ECO:0000313" key="3">
    <source>
        <dbReference type="EnsemblMetazoa" id="CapteP198656"/>
    </source>
</evidence>